<protein>
    <recommendedName>
        <fullName evidence="3">Sulfotransferase family protein</fullName>
    </recommendedName>
</protein>
<gene>
    <name evidence="1" type="ORF">K1Y79_09760</name>
</gene>
<name>A0ABS7GBB1_9BACT</name>
<organism evidence="1 2">
    <name type="scientific">Chitinophaga rhizophila</name>
    <dbReference type="NCBI Taxonomy" id="2866212"/>
    <lineage>
        <taxon>Bacteria</taxon>
        <taxon>Pseudomonadati</taxon>
        <taxon>Bacteroidota</taxon>
        <taxon>Chitinophagia</taxon>
        <taxon>Chitinophagales</taxon>
        <taxon>Chitinophagaceae</taxon>
        <taxon>Chitinophaga</taxon>
    </lineage>
</organism>
<dbReference type="RefSeq" id="WP_220249834.1">
    <property type="nucleotide sequence ID" value="NZ_JAICCF010000002.1"/>
</dbReference>
<comment type="caution">
    <text evidence="1">The sequence shown here is derived from an EMBL/GenBank/DDBJ whole genome shotgun (WGS) entry which is preliminary data.</text>
</comment>
<dbReference type="Proteomes" id="UP000812961">
    <property type="component" value="Unassembled WGS sequence"/>
</dbReference>
<dbReference type="SUPFAM" id="SSF52540">
    <property type="entry name" value="P-loop containing nucleoside triphosphate hydrolases"/>
    <property type="match status" value="1"/>
</dbReference>
<keyword evidence="2" id="KW-1185">Reference proteome</keyword>
<sequence>MQQSLIANWIPYKLIHTQEQWLVRWLDLGHYRMDHPFFDETIQLCRYRQKERSPKESVSTADFLTEACKDLSGLQPSAFVFHVSRCGSTLVSQAFSTTTDNIVVAEAPLLDEILRSPEKQPDIPPASRESWFRAAISLMGQQRDANENAYIIKLDSWHIHFYEVLRKWYPETPFFFLSRRPDEVIASHDKRRGLQAIPGMISPALLRITDISHFGSDFSRYTAAVLKEYYLQLQAIQGLQNPLNSFFDYADGTMEMMMAFSAHSRIPVKDAEQLSNRLKFHSKYTSDVFKPDTAADTSYFYEDCHAAYEQFRAQAK</sequence>
<evidence type="ECO:0000313" key="1">
    <source>
        <dbReference type="EMBL" id="MBW8684616.1"/>
    </source>
</evidence>
<dbReference type="EMBL" id="JAICCF010000002">
    <property type="protein sequence ID" value="MBW8684616.1"/>
    <property type="molecule type" value="Genomic_DNA"/>
</dbReference>
<dbReference type="Gene3D" id="3.40.50.300">
    <property type="entry name" value="P-loop containing nucleotide triphosphate hydrolases"/>
    <property type="match status" value="1"/>
</dbReference>
<evidence type="ECO:0000313" key="2">
    <source>
        <dbReference type="Proteomes" id="UP000812961"/>
    </source>
</evidence>
<evidence type="ECO:0008006" key="3">
    <source>
        <dbReference type="Google" id="ProtNLM"/>
    </source>
</evidence>
<accession>A0ABS7GBB1</accession>
<dbReference type="InterPro" id="IPR027417">
    <property type="entry name" value="P-loop_NTPase"/>
</dbReference>
<reference evidence="1 2" key="1">
    <citation type="submission" date="2021-08" db="EMBL/GenBank/DDBJ databases">
        <title>The genome sequence of Chitinophaga sp. B61.</title>
        <authorList>
            <person name="Zhang X."/>
        </authorList>
    </citation>
    <scope>NUCLEOTIDE SEQUENCE [LARGE SCALE GENOMIC DNA]</scope>
    <source>
        <strain evidence="1 2">B61</strain>
    </source>
</reference>
<proteinExistence type="predicted"/>